<reference evidence="3" key="1">
    <citation type="submission" date="2021-02" db="EMBL/GenBank/DDBJ databases">
        <title>Comparative genomics reveals that relaxation of natural selection precedes convergent phenotypic evolution of cavefish.</title>
        <authorList>
            <person name="Peng Z."/>
        </authorList>
    </citation>
    <scope>NUCLEOTIDE SEQUENCE</scope>
    <source>
        <tissue evidence="3">Muscle</tissue>
    </source>
</reference>
<dbReference type="CDD" id="cd22975">
    <property type="entry name" value="DD_TEX55"/>
    <property type="match status" value="1"/>
</dbReference>
<dbReference type="Pfam" id="PF17819">
    <property type="entry name" value="Tex55"/>
    <property type="match status" value="1"/>
</dbReference>
<dbReference type="PANTHER" id="PTHR47110">
    <property type="entry name" value="TESTIS-SPECIFIC EXPRESSED PROTEIN 55"/>
    <property type="match status" value="1"/>
</dbReference>
<evidence type="ECO:0000256" key="1">
    <source>
        <dbReference type="SAM" id="MobiDB-lite"/>
    </source>
</evidence>
<organism evidence="3 4">
    <name type="scientific">Triplophysa rosa</name>
    <name type="common">Cave loach</name>
    <dbReference type="NCBI Taxonomy" id="992332"/>
    <lineage>
        <taxon>Eukaryota</taxon>
        <taxon>Metazoa</taxon>
        <taxon>Chordata</taxon>
        <taxon>Craniata</taxon>
        <taxon>Vertebrata</taxon>
        <taxon>Euteleostomi</taxon>
        <taxon>Actinopterygii</taxon>
        <taxon>Neopterygii</taxon>
        <taxon>Teleostei</taxon>
        <taxon>Ostariophysi</taxon>
        <taxon>Cypriniformes</taxon>
        <taxon>Nemacheilidae</taxon>
        <taxon>Triplophysa</taxon>
    </lineage>
</organism>
<proteinExistence type="predicted"/>
<gene>
    <name evidence="3" type="ORF">IRJ41_012062</name>
</gene>
<evidence type="ECO:0000256" key="2">
    <source>
        <dbReference type="SAM" id="SignalP"/>
    </source>
</evidence>
<keyword evidence="2" id="KW-0732">Signal</keyword>
<protein>
    <submittedName>
        <fullName evidence="3">Uncharacterized protein</fullName>
    </submittedName>
</protein>
<keyword evidence="4" id="KW-1185">Reference proteome</keyword>
<feature type="signal peptide" evidence="2">
    <location>
        <begin position="1"/>
        <end position="22"/>
    </location>
</feature>
<feature type="region of interest" description="Disordered" evidence="1">
    <location>
        <begin position="84"/>
        <end position="126"/>
    </location>
</feature>
<sequence>MFEPAWTLCILSFSVTSHGASAPLPVKYLLVVSHLRSFVFTPRFRFVSFGLTNAHQRSPRSPASRPRSKKQLYENRAWRRQYASQNHIPGPALDDASARQRENQQARLPAAEVSAEDDSQPRNGGFAPPSLCRSFIDVGCGSPEGLQGDISRPTCRLYHTRGPISVVTCKVLQRQVFEMADSGVLITESVRTSPEFTEPYARSVTYMERNNILQIFQDITENLIFYMPDDPLLFMLEQVQMKIKIRDESRNTFLKS</sequence>
<accession>A0A9W7X371</accession>
<dbReference type="InterPro" id="IPR040760">
    <property type="entry name" value="Tex55"/>
</dbReference>
<feature type="chain" id="PRO_5040851366" evidence="2">
    <location>
        <begin position="23"/>
        <end position="256"/>
    </location>
</feature>
<dbReference type="AlphaFoldDB" id="A0A9W7X371"/>
<evidence type="ECO:0000313" key="4">
    <source>
        <dbReference type="Proteomes" id="UP001059041"/>
    </source>
</evidence>
<name>A0A9W7X371_TRIRA</name>
<evidence type="ECO:0000313" key="3">
    <source>
        <dbReference type="EMBL" id="KAI7812919.1"/>
    </source>
</evidence>
<dbReference type="EMBL" id="JAFHDT010000002">
    <property type="protein sequence ID" value="KAI7812919.1"/>
    <property type="molecule type" value="Genomic_DNA"/>
</dbReference>
<dbReference type="Proteomes" id="UP001059041">
    <property type="component" value="Linkage Group LG2"/>
</dbReference>
<dbReference type="InterPro" id="IPR048377">
    <property type="entry name" value="TEX55_DD"/>
</dbReference>
<comment type="caution">
    <text evidence="3">The sequence shown here is derived from an EMBL/GenBank/DDBJ whole genome shotgun (WGS) entry which is preliminary data.</text>
</comment>
<dbReference type="PANTHER" id="PTHR47110:SF3">
    <property type="entry name" value="TESTIS-SPECIFIC EXPRESSED PROTEIN 55-LIKE"/>
    <property type="match status" value="1"/>
</dbReference>